<proteinExistence type="predicted"/>
<accession>A0A4U0ZHJ4</accession>
<reference evidence="1 2" key="1">
    <citation type="submission" date="2019-04" db="EMBL/GenBank/DDBJ databases">
        <title>Alteromonas portus sp. nov., an alginate lyase-excreting marine bacterium.</title>
        <authorList>
            <person name="Huang H."/>
            <person name="Mo K."/>
            <person name="Bao S."/>
        </authorList>
    </citation>
    <scope>NUCLEOTIDE SEQUENCE [LARGE SCALE GENOMIC DNA]</scope>
    <source>
        <strain evidence="1 2">HB161718</strain>
    </source>
</reference>
<dbReference type="RefSeq" id="WP_136782305.1">
    <property type="nucleotide sequence ID" value="NZ_SWCO01000006.1"/>
</dbReference>
<dbReference type="InterPro" id="IPR016419">
    <property type="entry name" value="Prepilin_Pept-dep_B_prd"/>
</dbReference>
<organism evidence="1 2">
    <name type="scientific">Alteromonas portus</name>
    <dbReference type="NCBI Taxonomy" id="2565549"/>
    <lineage>
        <taxon>Bacteria</taxon>
        <taxon>Pseudomonadati</taxon>
        <taxon>Pseudomonadota</taxon>
        <taxon>Gammaproteobacteria</taxon>
        <taxon>Alteromonadales</taxon>
        <taxon>Alteromonadaceae</taxon>
        <taxon>Alteromonas/Salinimonas group</taxon>
        <taxon>Alteromonas</taxon>
    </lineage>
</organism>
<protein>
    <submittedName>
        <fullName evidence="1">Potassium:proton antiporter</fullName>
    </submittedName>
</protein>
<dbReference type="PIRSF" id="PIRSF004525">
    <property type="entry name" value="Pilin_peptidase-dep_B_prd"/>
    <property type="match status" value="1"/>
</dbReference>
<name>A0A4U0ZHJ4_9ALTE</name>
<dbReference type="Proteomes" id="UP000305471">
    <property type="component" value="Unassembled WGS sequence"/>
</dbReference>
<sequence length="214" mass="23251">MLAFPNIFSSSNTSKNSGYSITELMVACALSGLLITAITTYSIQSHVSLSALQHATSVEEDARALQDIISRHLSRAGFIENSSTLTPFLTLANANHTVANVILAHRAGEPPNSCITFSYDKNRNGAISLAQGEMFGYRLHDKSIEYRVGGKTCAQGGWFDLTDPNTIEVKQFSMARLHTSSWGSAYEITLSLQSVINPSVITSRTFVVEAVNEQ</sequence>
<dbReference type="OrthoDB" id="5296662at2"/>
<comment type="caution">
    <text evidence="1">The sequence shown here is derived from an EMBL/GenBank/DDBJ whole genome shotgun (WGS) entry which is preliminary data.</text>
</comment>
<dbReference type="EMBL" id="SWCO01000006">
    <property type="protein sequence ID" value="TKB02943.1"/>
    <property type="molecule type" value="Genomic_DNA"/>
</dbReference>
<keyword evidence="2" id="KW-1185">Reference proteome</keyword>
<dbReference type="AlphaFoldDB" id="A0A4U0ZHJ4"/>
<evidence type="ECO:0000313" key="2">
    <source>
        <dbReference type="Proteomes" id="UP000305471"/>
    </source>
</evidence>
<gene>
    <name evidence="1" type="ORF">E5672_11355</name>
</gene>
<evidence type="ECO:0000313" key="1">
    <source>
        <dbReference type="EMBL" id="TKB02943.1"/>
    </source>
</evidence>